<feature type="domain" description="Inositolphosphotransferase Aur1/Ipt1" evidence="2">
    <location>
        <begin position="99"/>
        <end position="285"/>
    </location>
</feature>
<evidence type="ECO:0000259" key="2">
    <source>
        <dbReference type="Pfam" id="PF14378"/>
    </source>
</evidence>
<evidence type="ECO:0000313" key="3">
    <source>
        <dbReference type="EMBL" id="TGX54924.1"/>
    </source>
</evidence>
<feature type="transmembrane region" description="Helical" evidence="1">
    <location>
        <begin position="7"/>
        <end position="27"/>
    </location>
</feature>
<dbReference type="OrthoDB" id="7584858at2"/>
<keyword evidence="1" id="KW-0472">Membrane</keyword>
<feature type="transmembrane region" description="Helical" evidence="1">
    <location>
        <begin position="64"/>
        <end position="89"/>
    </location>
</feature>
<feature type="transmembrane region" description="Helical" evidence="1">
    <location>
        <begin position="130"/>
        <end position="150"/>
    </location>
</feature>
<reference evidence="3 4" key="1">
    <citation type="submission" date="2019-04" db="EMBL/GenBank/DDBJ databases">
        <title>Sphingomonas psychrotolerans sp. nov., isolated from soil in the Tianshan Mountains, Xinjiang, China.</title>
        <authorList>
            <person name="Luo Y."/>
            <person name="Sheng H."/>
        </authorList>
    </citation>
    <scope>NUCLEOTIDE SEQUENCE [LARGE SCALE GENOMIC DNA]</scope>
    <source>
        <strain evidence="3 4">ZFGT-11</strain>
    </source>
</reference>
<name>A0A4S1XEE2_9SPHN</name>
<evidence type="ECO:0000256" key="1">
    <source>
        <dbReference type="SAM" id="Phobius"/>
    </source>
</evidence>
<feature type="transmembrane region" description="Helical" evidence="1">
    <location>
        <begin position="182"/>
        <end position="202"/>
    </location>
</feature>
<dbReference type="RefSeq" id="WP_135962819.1">
    <property type="nucleotide sequence ID" value="NZ_SRXT01000002.1"/>
</dbReference>
<dbReference type="InterPro" id="IPR026841">
    <property type="entry name" value="Aur1/Ipt1"/>
</dbReference>
<dbReference type="AlphaFoldDB" id="A0A4S1XEE2"/>
<organism evidence="3 4">
    <name type="scientific">Sphingomonas gei</name>
    <dbReference type="NCBI Taxonomy" id="1395960"/>
    <lineage>
        <taxon>Bacteria</taxon>
        <taxon>Pseudomonadati</taxon>
        <taxon>Pseudomonadota</taxon>
        <taxon>Alphaproteobacteria</taxon>
        <taxon>Sphingomonadales</taxon>
        <taxon>Sphingomonadaceae</taxon>
        <taxon>Sphingomonas</taxon>
    </lineage>
</organism>
<dbReference type="EMBL" id="SRXT01000002">
    <property type="protein sequence ID" value="TGX54924.1"/>
    <property type="molecule type" value="Genomic_DNA"/>
</dbReference>
<feature type="transmembrane region" description="Helical" evidence="1">
    <location>
        <begin position="269"/>
        <end position="289"/>
    </location>
</feature>
<proteinExistence type="predicted"/>
<comment type="caution">
    <text evidence="3">The sequence shown here is derived from an EMBL/GenBank/DDBJ whole genome shotgun (WGS) entry which is preliminary data.</text>
</comment>
<gene>
    <name evidence="3" type="ORF">E5A73_05640</name>
</gene>
<evidence type="ECO:0000313" key="4">
    <source>
        <dbReference type="Proteomes" id="UP000306147"/>
    </source>
</evidence>
<keyword evidence="1" id="KW-1133">Transmembrane helix</keyword>
<dbReference type="Proteomes" id="UP000306147">
    <property type="component" value="Unassembled WGS sequence"/>
</dbReference>
<keyword evidence="1" id="KW-0812">Transmembrane</keyword>
<protein>
    <submittedName>
        <fullName evidence="3">PAP2 family protein</fullName>
    </submittedName>
</protein>
<sequence length="324" mass="34385">MGDISRTALWAGVLASAASLSAVLALLGLRIDLSHAVLQVSLALTGIGAALIRPRLRNTRETRLADLAECWGLLTLISTIGALTSYVVMLRTVGYADPWLAAVDRGLGFDWVGAYRYIAERPLLARLSELIYLSIFASPILLLSGLALAGRADRARGFIAAFGLSLAFTLLVFPFFPARSALAYHLGTNVAYMPATGISHLAASDALRSGALRVLDIGALSGMITFPSFHAAAAVLFIWAAWPLARLRLPLLALNLAMLVVTPVQGTHFLIDVIAGVAVASAALGLLYLRAGRPRRAALVSRPLRRPPDQAAIFTRSTPVSELA</sequence>
<feature type="transmembrane region" description="Helical" evidence="1">
    <location>
        <begin position="157"/>
        <end position="176"/>
    </location>
</feature>
<feature type="transmembrane region" description="Helical" evidence="1">
    <location>
        <begin position="33"/>
        <end position="52"/>
    </location>
</feature>
<accession>A0A4S1XEE2</accession>
<dbReference type="GO" id="GO:0016020">
    <property type="term" value="C:membrane"/>
    <property type="evidence" value="ECO:0007669"/>
    <property type="project" value="UniProtKB-SubCell"/>
</dbReference>
<feature type="transmembrane region" description="Helical" evidence="1">
    <location>
        <begin position="214"/>
        <end position="242"/>
    </location>
</feature>
<keyword evidence="4" id="KW-1185">Reference proteome</keyword>
<dbReference type="Pfam" id="PF14378">
    <property type="entry name" value="PAP2_3"/>
    <property type="match status" value="1"/>
</dbReference>